<dbReference type="PANTHER" id="PTHR31891">
    <property type="entry name" value="FORMAMIDASE C869.04-RELATED"/>
    <property type="match status" value="1"/>
</dbReference>
<feature type="region of interest" description="Disordered" evidence="1">
    <location>
        <begin position="188"/>
        <end position="210"/>
    </location>
</feature>
<dbReference type="EMBL" id="JAUYVH010000001">
    <property type="protein sequence ID" value="MDQ9169011.1"/>
    <property type="molecule type" value="Genomic_DNA"/>
</dbReference>
<reference evidence="3 4" key="1">
    <citation type="submission" date="2023-08" db="EMBL/GenBank/DDBJ databases">
        <title>Oxalobacteraceae gen .nov., isolated from river sludge outside the plant.</title>
        <authorList>
            <person name="Zhao S.Y."/>
        </authorList>
    </citation>
    <scope>NUCLEOTIDE SEQUENCE [LARGE SCALE GENOMIC DNA]</scope>
    <source>
        <strain evidence="3 4">R-40</strain>
    </source>
</reference>
<evidence type="ECO:0000256" key="1">
    <source>
        <dbReference type="SAM" id="MobiDB-lite"/>
    </source>
</evidence>
<dbReference type="Proteomes" id="UP001225596">
    <property type="component" value="Unassembled WGS sequence"/>
</dbReference>
<accession>A0ABU1BLS1</accession>
<gene>
    <name evidence="3" type="ORF">Q8A64_01170</name>
</gene>
<name>A0ABU1BLS1_9BURK</name>
<evidence type="ECO:0000313" key="4">
    <source>
        <dbReference type="Proteomes" id="UP001225596"/>
    </source>
</evidence>
<proteinExistence type="predicted"/>
<dbReference type="InterPro" id="IPR004304">
    <property type="entry name" value="FmdA_AmdA"/>
</dbReference>
<dbReference type="Gene3D" id="2.60.120.580">
    <property type="entry name" value="Acetamidase/Formamidase-like domains"/>
    <property type="match status" value="1"/>
</dbReference>
<dbReference type="PANTHER" id="PTHR31891:SF1">
    <property type="entry name" value="FORMAMIDASE C869.04-RELATED"/>
    <property type="match status" value="1"/>
</dbReference>
<sequence>MKNPKITMAVLTLLAGFLSNAALAQAQPTPKGKHHKLPATLETVQWGWYDINEKPKLTIDSGDTVSVETMMHSHDKIQPGMSMEQIVELRKANPGGGPHSLTGPIYVNGAEPGDVLEIRILKIVPKAFGVNFNLPGKEFPTIGALASEMPEGFVKFLKLDLQKMQAEYKPGINIDLKPFPGTLTVGIDPNDPSPRKGGVKDPLAPVSSLRPWKNGSNMDINELQAGSKIFLPVFQKGGLIWTGDSHCRQGNGEVNLTALECSYKEIVLQPIVHKNMKLEWPRIETPTHWISTGFDEDLNKAMVNATREAVKHLTEQQQVPLNQYEAYGLVSMVGDCRVSQVVDIRKGVHCMIPKSVFAKK</sequence>
<protein>
    <submittedName>
        <fullName evidence="3">Acetamidase/formamidase family protein</fullName>
    </submittedName>
</protein>
<dbReference type="RefSeq" id="WP_338434839.1">
    <property type="nucleotide sequence ID" value="NZ_JAUYVH010000001.1"/>
</dbReference>
<keyword evidence="2" id="KW-0732">Signal</keyword>
<dbReference type="Gene3D" id="3.10.28.20">
    <property type="entry name" value="Acetamidase/Formamidase-like domains"/>
    <property type="match status" value="1"/>
</dbReference>
<dbReference type="SUPFAM" id="SSF141130">
    <property type="entry name" value="Acetamidase/Formamidase-like"/>
    <property type="match status" value="1"/>
</dbReference>
<feature type="signal peptide" evidence="2">
    <location>
        <begin position="1"/>
        <end position="24"/>
    </location>
</feature>
<organism evidence="3 4">
    <name type="scientific">Keguizhuia sedimenti</name>
    <dbReference type="NCBI Taxonomy" id="3064264"/>
    <lineage>
        <taxon>Bacteria</taxon>
        <taxon>Pseudomonadati</taxon>
        <taxon>Pseudomonadota</taxon>
        <taxon>Betaproteobacteria</taxon>
        <taxon>Burkholderiales</taxon>
        <taxon>Oxalobacteraceae</taxon>
        <taxon>Keguizhuia</taxon>
    </lineage>
</organism>
<dbReference type="Pfam" id="PF03069">
    <property type="entry name" value="FmdA_AmdA"/>
    <property type="match status" value="2"/>
</dbReference>
<evidence type="ECO:0000256" key="2">
    <source>
        <dbReference type="SAM" id="SignalP"/>
    </source>
</evidence>
<evidence type="ECO:0000313" key="3">
    <source>
        <dbReference type="EMBL" id="MDQ9169011.1"/>
    </source>
</evidence>
<keyword evidence="4" id="KW-1185">Reference proteome</keyword>
<feature type="chain" id="PRO_5047297031" evidence="2">
    <location>
        <begin position="25"/>
        <end position="360"/>
    </location>
</feature>
<comment type="caution">
    <text evidence="3">The sequence shown here is derived from an EMBL/GenBank/DDBJ whole genome shotgun (WGS) entry which is preliminary data.</text>
</comment>